<comment type="caution">
    <text evidence="2">The sequence shown here is derived from an EMBL/GenBank/DDBJ whole genome shotgun (WGS) entry which is preliminary data.</text>
</comment>
<accession>A0A5A5TC56</accession>
<evidence type="ECO:0000313" key="3">
    <source>
        <dbReference type="Proteomes" id="UP000322530"/>
    </source>
</evidence>
<gene>
    <name evidence="2" type="ORF">KDI_26540</name>
</gene>
<evidence type="ECO:0000256" key="1">
    <source>
        <dbReference type="SAM" id="MobiDB-lite"/>
    </source>
</evidence>
<dbReference type="EMBL" id="BIXY01000036">
    <property type="protein sequence ID" value="GCF09090.1"/>
    <property type="molecule type" value="Genomic_DNA"/>
</dbReference>
<dbReference type="AlphaFoldDB" id="A0A5A5TC56"/>
<proteinExistence type="predicted"/>
<sequence length="147" mass="16215">MYTVSSDDDGSLQIQAPTLLRPLQLDAHQVQELLKWLNELHPEHAQQASSSVPDSAPQVAASSIAAPTETVSTQDAPIPNTETPETIAHNIIQATIEVDRSQHPALLDPENRDRLIDQVTRHPDIRPLLSKGKITVKQITLWVEQSV</sequence>
<feature type="region of interest" description="Disordered" evidence="1">
    <location>
        <begin position="43"/>
        <end position="83"/>
    </location>
</feature>
<reference evidence="2 3" key="1">
    <citation type="submission" date="2019-01" db="EMBL/GenBank/DDBJ databases">
        <title>Draft genome sequence of Dictyobacter sp. Uno17.</title>
        <authorList>
            <person name="Wang C.M."/>
            <person name="Zheng Y."/>
            <person name="Sakai Y."/>
            <person name="Abe K."/>
            <person name="Yokota A."/>
            <person name="Yabe S."/>
        </authorList>
    </citation>
    <scope>NUCLEOTIDE SEQUENCE [LARGE SCALE GENOMIC DNA]</scope>
    <source>
        <strain evidence="2 3">Uno17</strain>
    </source>
</reference>
<keyword evidence="3" id="KW-1185">Reference proteome</keyword>
<dbReference type="Proteomes" id="UP000322530">
    <property type="component" value="Unassembled WGS sequence"/>
</dbReference>
<organism evidence="2 3">
    <name type="scientific">Dictyobacter arantiisoli</name>
    <dbReference type="NCBI Taxonomy" id="2014874"/>
    <lineage>
        <taxon>Bacteria</taxon>
        <taxon>Bacillati</taxon>
        <taxon>Chloroflexota</taxon>
        <taxon>Ktedonobacteria</taxon>
        <taxon>Ktedonobacterales</taxon>
        <taxon>Dictyobacteraceae</taxon>
        <taxon>Dictyobacter</taxon>
    </lineage>
</organism>
<name>A0A5A5TC56_9CHLR</name>
<protein>
    <submittedName>
        <fullName evidence="2">Uncharacterized protein</fullName>
    </submittedName>
</protein>
<feature type="compositionally biased region" description="Polar residues" evidence="1">
    <location>
        <begin position="69"/>
        <end position="83"/>
    </location>
</feature>
<evidence type="ECO:0000313" key="2">
    <source>
        <dbReference type="EMBL" id="GCF09090.1"/>
    </source>
</evidence>